<sequence>MLIKKGDWEREGPRRARGECELLCLPVSHSESGPCGGHVDADGRASLVGERRLRAVHRHVRKPRTSVTELTVRASCPATRAHRSAVLAAPGSVPSSRAAGHPSHTDRLTEKTGLPPSLTPPWRGWEGLPPPRHSVLTAPRHAWRCSTRLRDTRLLDWTRQPLPEAAAWR</sequence>
<proteinExistence type="predicted"/>
<dbReference type="AlphaFoldDB" id="A0A7J7UTQ7"/>
<feature type="region of interest" description="Disordered" evidence="1">
    <location>
        <begin position="87"/>
        <end position="127"/>
    </location>
</feature>
<organism evidence="2 3">
    <name type="scientific">Pipistrellus kuhlii</name>
    <name type="common">Kuhl's pipistrelle</name>
    <dbReference type="NCBI Taxonomy" id="59472"/>
    <lineage>
        <taxon>Eukaryota</taxon>
        <taxon>Metazoa</taxon>
        <taxon>Chordata</taxon>
        <taxon>Craniata</taxon>
        <taxon>Vertebrata</taxon>
        <taxon>Euteleostomi</taxon>
        <taxon>Mammalia</taxon>
        <taxon>Eutheria</taxon>
        <taxon>Laurasiatheria</taxon>
        <taxon>Chiroptera</taxon>
        <taxon>Yangochiroptera</taxon>
        <taxon>Vespertilionidae</taxon>
        <taxon>Pipistrellus</taxon>
    </lineage>
</organism>
<dbReference type="Proteomes" id="UP000558488">
    <property type="component" value="Unassembled WGS sequence"/>
</dbReference>
<evidence type="ECO:0000313" key="3">
    <source>
        <dbReference type="Proteomes" id="UP000558488"/>
    </source>
</evidence>
<comment type="caution">
    <text evidence="2">The sequence shown here is derived from an EMBL/GenBank/DDBJ whole genome shotgun (WGS) entry which is preliminary data.</text>
</comment>
<accession>A0A7J7UTQ7</accession>
<keyword evidence="3" id="KW-1185">Reference proteome</keyword>
<name>A0A7J7UTQ7_PIPKU</name>
<evidence type="ECO:0000256" key="1">
    <source>
        <dbReference type="SAM" id="MobiDB-lite"/>
    </source>
</evidence>
<evidence type="ECO:0000313" key="2">
    <source>
        <dbReference type="EMBL" id="KAF6316161.1"/>
    </source>
</evidence>
<reference evidence="2 3" key="1">
    <citation type="journal article" date="2020" name="Nature">
        <title>Six reference-quality genomes reveal evolution of bat adaptations.</title>
        <authorList>
            <person name="Jebb D."/>
            <person name="Huang Z."/>
            <person name="Pippel M."/>
            <person name="Hughes G.M."/>
            <person name="Lavrichenko K."/>
            <person name="Devanna P."/>
            <person name="Winkler S."/>
            <person name="Jermiin L.S."/>
            <person name="Skirmuntt E.C."/>
            <person name="Katzourakis A."/>
            <person name="Burkitt-Gray L."/>
            <person name="Ray D.A."/>
            <person name="Sullivan K.A.M."/>
            <person name="Roscito J.G."/>
            <person name="Kirilenko B.M."/>
            <person name="Davalos L.M."/>
            <person name="Corthals A.P."/>
            <person name="Power M.L."/>
            <person name="Jones G."/>
            <person name="Ransome R.D."/>
            <person name="Dechmann D.K.N."/>
            <person name="Locatelli A.G."/>
            <person name="Puechmaille S.J."/>
            <person name="Fedrigo O."/>
            <person name="Jarvis E.D."/>
            <person name="Hiller M."/>
            <person name="Vernes S.C."/>
            <person name="Myers E.W."/>
            <person name="Teeling E.C."/>
        </authorList>
    </citation>
    <scope>NUCLEOTIDE SEQUENCE [LARGE SCALE GENOMIC DNA]</scope>
    <source>
        <strain evidence="2">MPipKuh1</strain>
        <tissue evidence="2">Flight muscle</tissue>
    </source>
</reference>
<protein>
    <submittedName>
        <fullName evidence="2">Uncharacterized protein</fullName>
    </submittedName>
</protein>
<gene>
    <name evidence="2" type="ORF">mPipKuh1_008677</name>
</gene>
<dbReference type="EMBL" id="JACAGB010000018">
    <property type="protein sequence ID" value="KAF6316161.1"/>
    <property type="molecule type" value="Genomic_DNA"/>
</dbReference>